<evidence type="ECO:0000313" key="7">
    <source>
        <dbReference type="Proteomes" id="UP000494115"/>
    </source>
</evidence>
<dbReference type="SMART" id="SM00420">
    <property type="entry name" value="HTH_DEOR"/>
    <property type="match status" value="1"/>
</dbReference>
<keyword evidence="2" id="KW-0805">Transcription regulation</keyword>
<keyword evidence="4" id="KW-0804">Transcription</keyword>
<evidence type="ECO:0000256" key="3">
    <source>
        <dbReference type="ARBA" id="ARBA00023125"/>
    </source>
</evidence>
<keyword evidence="7" id="KW-1185">Reference proteome</keyword>
<evidence type="ECO:0000313" key="6">
    <source>
        <dbReference type="EMBL" id="CAB3789601.1"/>
    </source>
</evidence>
<dbReference type="EMBL" id="CADIKM010000011">
    <property type="protein sequence ID" value="CAB3789601.1"/>
    <property type="molecule type" value="Genomic_DNA"/>
</dbReference>
<dbReference type="SUPFAM" id="SSF46785">
    <property type="entry name" value="Winged helix' DNA-binding domain"/>
    <property type="match status" value="1"/>
</dbReference>
<dbReference type="PANTHER" id="PTHR30363">
    <property type="entry name" value="HTH-TYPE TRANSCRIPTIONAL REGULATOR SRLR-RELATED"/>
    <property type="match status" value="1"/>
</dbReference>
<dbReference type="InterPro" id="IPR001034">
    <property type="entry name" value="DeoR_HTH"/>
</dbReference>
<dbReference type="AlphaFoldDB" id="A0A6S7CH03"/>
<feature type="domain" description="HTH deoR-type" evidence="5">
    <location>
        <begin position="39"/>
        <end position="94"/>
    </location>
</feature>
<dbReference type="Pfam" id="PF00455">
    <property type="entry name" value="DeoRC"/>
    <property type="match status" value="1"/>
</dbReference>
<sequence length="296" mass="32162">MRSLHFDIARLISEFSLIRIRLGSCRVAQSTLCAYAMNPNPRQIKLLETVRARSSVTVEQLAEMLDVTLQTVRRDVQRLADEGLLARFHGGVRVPSSTIENLAYQQRETLNADGKARIARAVAAQVPNDCSLILNIGTTTEAIAKALLHHRGLRVITNNLNVATILSDNPACEVIVAGGSVRSRDRAIVGETTVDFIRQFKVDIAVIGISGIEADGSLRDFDLREVKVAQAIIAQAREVWLAADASKFNRAAMVQLADLSQIDCLFTDAPPPPPFPSLLESAQVRCVISGEAGEAV</sequence>
<dbReference type="SMART" id="SM01134">
    <property type="entry name" value="DeoRC"/>
    <property type="match status" value="1"/>
</dbReference>
<dbReference type="InterPro" id="IPR050313">
    <property type="entry name" value="Carb_Metab_HTH_regulators"/>
</dbReference>
<evidence type="ECO:0000259" key="5">
    <source>
        <dbReference type="PROSITE" id="PS51000"/>
    </source>
</evidence>
<proteinExistence type="predicted"/>
<keyword evidence="1" id="KW-0678">Repressor</keyword>
<dbReference type="Pfam" id="PF08220">
    <property type="entry name" value="HTH_DeoR"/>
    <property type="match status" value="1"/>
</dbReference>
<dbReference type="InterPro" id="IPR036390">
    <property type="entry name" value="WH_DNA-bd_sf"/>
</dbReference>
<dbReference type="Gene3D" id="1.10.10.10">
    <property type="entry name" value="Winged helix-like DNA-binding domain superfamily/Winged helix DNA-binding domain"/>
    <property type="match status" value="1"/>
</dbReference>
<dbReference type="InterPro" id="IPR014036">
    <property type="entry name" value="DeoR-like_C"/>
</dbReference>
<reference evidence="6 7" key="1">
    <citation type="submission" date="2020-04" db="EMBL/GenBank/DDBJ databases">
        <authorList>
            <person name="De Canck E."/>
        </authorList>
    </citation>
    <scope>NUCLEOTIDE SEQUENCE [LARGE SCALE GENOMIC DNA]</scope>
    <source>
        <strain evidence="6 7">LMG 28138</strain>
    </source>
</reference>
<dbReference type="PROSITE" id="PS51000">
    <property type="entry name" value="HTH_DEOR_2"/>
    <property type="match status" value="1"/>
</dbReference>
<dbReference type="SUPFAM" id="SSF100950">
    <property type="entry name" value="NagB/RpiA/CoA transferase-like"/>
    <property type="match status" value="1"/>
</dbReference>
<dbReference type="PRINTS" id="PR00037">
    <property type="entry name" value="HTHLACR"/>
</dbReference>
<dbReference type="GO" id="GO:0003677">
    <property type="term" value="F:DNA binding"/>
    <property type="evidence" value="ECO:0007669"/>
    <property type="project" value="UniProtKB-KW"/>
</dbReference>
<evidence type="ECO:0000256" key="2">
    <source>
        <dbReference type="ARBA" id="ARBA00023015"/>
    </source>
</evidence>
<dbReference type="PANTHER" id="PTHR30363:SF4">
    <property type="entry name" value="GLYCEROL-3-PHOSPHATE REGULON REPRESSOR"/>
    <property type="match status" value="1"/>
</dbReference>
<dbReference type="InterPro" id="IPR037171">
    <property type="entry name" value="NagB/RpiA_transferase-like"/>
</dbReference>
<keyword evidence="3" id="KW-0238">DNA-binding</keyword>
<dbReference type="PROSITE" id="PS00894">
    <property type="entry name" value="HTH_DEOR_1"/>
    <property type="match status" value="1"/>
</dbReference>
<organism evidence="6 7">
    <name type="scientific">Pararobbsia alpina</name>
    <dbReference type="NCBI Taxonomy" id="621374"/>
    <lineage>
        <taxon>Bacteria</taxon>
        <taxon>Pseudomonadati</taxon>
        <taxon>Pseudomonadota</taxon>
        <taxon>Betaproteobacteria</taxon>
        <taxon>Burkholderiales</taxon>
        <taxon>Burkholderiaceae</taxon>
        <taxon>Pararobbsia</taxon>
    </lineage>
</organism>
<evidence type="ECO:0000256" key="1">
    <source>
        <dbReference type="ARBA" id="ARBA00022491"/>
    </source>
</evidence>
<dbReference type="InterPro" id="IPR018356">
    <property type="entry name" value="Tscrpt_reg_HTH_DeoR_CS"/>
</dbReference>
<dbReference type="Proteomes" id="UP000494115">
    <property type="component" value="Unassembled WGS sequence"/>
</dbReference>
<evidence type="ECO:0000256" key="4">
    <source>
        <dbReference type="ARBA" id="ARBA00023163"/>
    </source>
</evidence>
<name>A0A6S7CH03_9BURK</name>
<protein>
    <submittedName>
        <fullName evidence="6">Glycerol-3-phosphate regulon repressor</fullName>
    </submittedName>
</protein>
<dbReference type="Gene3D" id="3.30.750.70">
    <property type="entry name" value="4-hydroxybutyrate coenzyme like domains"/>
    <property type="match status" value="1"/>
</dbReference>
<accession>A0A6S7CH03</accession>
<dbReference type="GO" id="GO:0003700">
    <property type="term" value="F:DNA-binding transcription factor activity"/>
    <property type="evidence" value="ECO:0007669"/>
    <property type="project" value="InterPro"/>
</dbReference>
<gene>
    <name evidence="6" type="primary">glpR_1</name>
    <name evidence="6" type="ORF">LMG28138_02827</name>
</gene>
<dbReference type="InterPro" id="IPR036388">
    <property type="entry name" value="WH-like_DNA-bd_sf"/>
</dbReference>